<comment type="subcellular location">
    <subcellularLocation>
        <location evidence="1">Cell outer membrane</location>
    </subcellularLocation>
</comment>
<feature type="compositionally biased region" description="Pro residues" evidence="9">
    <location>
        <begin position="51"/>
        <end position="61"/>
    </location>
</feature>
<protein>
    <submittedName>
        <fullName evidence="12">Hemolysin activation/secretion protein</fullName>
    </submittedName>
</protein>
<dbReference type="InterPro" id="IPR013686">
    <property type="entry name" value="Polypept-transport_assoc_ShlB"/>
</dbReference>
<keyword evidence="4" id="KW-1134">Transmembrane beta strand</keyword>
<dbReference type="EMBL" id="FMWD01000003">
    <property type="protein sequence ID" value="SCZ56128.1"/>
    <property type="molecule type" value="Genomic_DNA"/>
</dbReference>
<reference evidence="12 13" key="1">
    <citation type="submission" date="2016-10" db="EMBL/GenBank/DDBJ databases">
        <authorList>
            <person name="de Groot N.N."/>
        </authorList>
    </citation>
    <scope>NUCLEOTIDE SEQUENCE [LARGE SCALE GENOMIC DNA]</scope>
    <source>
        <strain evidence="12 13">HLD2</strain>
    </source>
</reference>
<dbReference type="PROSITE" id="PS51779">
    <property type="entry name" value="POTRA"/>
    <property type="match status" value="1"/>
</dbReference>
<evidence type="ECO:0000313" key="12">
    <source>
        <dbReference type="EMBL" id="SCZ56128.1"/>
    </source>
</evidence>
<dbReference type="RefSeq" id="WP_092994140.1">
    <property type="nucleotide sequence ID" value="NZ_FMWD01000003.1"/>
</dbReference>
<evidence type="ECO:0000256" key="5">
    <source>
        <dbReference type="ARBA" id="ARBA00022692"/>
    </source>
</evidence>
<evidence type="ECO:0000256" key="8">
    <source>
        <dbReference type="ARBA" id="ARBA00023237"/>
    </source>
</evidence>
<feature type="region of interest" description="Disordered" evidence="9">
    <location>
        <begin position="31"/>
        <end position="69"/>
    </location>
</feature>
<organism evidence="12 13">
    <name type="scientific">Thiohalomonas denitrificans</name>
    <dbReference type="NCBI Taxonomy" id="415747"/>
    <lineage>
        <taxon>Bacteria</taxon>
        <taxon>Pseudomonadati</taxon>
        <taxon>Pseudomonadota</taxon>
        <taxon>Gammaproteobacteria</taxon>
        <taxon>Thiohalomonadales</taxon>
        <taxon>Thiohalomonadaceae</taxon>
        <taxon>Thiohalomonas</taxon>
    </lineage>
</organism>
<evidence type="ECO:0000256" key="6">
    <source>
        <dbReference type="ARBA" id="ARBA00022927"/>
    </source>
</evidence>
<evidence type="ECO:0000256" key="1">
    <source>
        <dbReference type="ARBA" id="ARBA00004442"/>
    </source>
</evidence>
<dbReference type="Gene3D" id="3.10.20.310">
    <property type="entry name" value="membrane protein fhac"/>
    <property type="match status" value="1"/>
</dbReference>
<dbReference type="Gene3D" id="2.40.160.50">
    <property type="entry name" value="membrane protein fhac: a member of the omp85/tpsb transporter family"/>
    <property type="match status" value="1"/>
</dbReference>
<evidence type="ECO:0000313" key="13">
    <source>
        <dbReference type="Proteomes" id="UP000199648"/>
    </source>
</evidence>
<dbReference type="AlphaFoldDB" id="A0A1G5Q3E3"/>
<evidence type="ECO:0000256" key="3">
    <source>
        <dbReference type="ARBA" id="ARBA00022448"/>
    </source>
</evidence>
<feature type="signal peptide" evidence="10">
    <location>
        <begin position="1"/>
        <end position="22"/>
    </location>
</feature>
<evidence type="ECO:0000256" key="10">
    <source>
        <dbReference type="SAM" id="SignalP"/>
    </source>
</evidence>
<keyword evidence="10" id="KW-0732">Signal</keyword>
<dbReference type="InterPro" id="IPR051544">
    <property type="entry name" value="TPS_OM_transporter"/>
</dbReference>
<proteinExistence type="inferred from homology"/>
<dbReference type="Pfam" id="PF03865">
    <property type="entry name" value="ShlB"/>
    <property type="match status" value="1"/>
</dbReference>
<dbReference type="PANTHER" id="PTHR34597">
    <property type="entry name" value="SLR1661 PROTEIN"/>
    <property type="match status" value="1"/>
</dbReference>
<dbReference type="GO" id="GO:0009279">
    <property type="term" value="C:cell outer membrane"/>
    <property type="evidence" value="ECO:0007669"/>
    <property type="project" value="UniProtKB-SubCell"/>
</dbReference>
<evidence type="ECO:0000256" key="9">
    <source>
        <dbReference type="SAM" id="MobiDB-lite"/>
    </source>
</evidence>
<accession>A0A1G5Q3E3</accession>
<evidence type="ECO:0000256" key="7">
    <source>
        <dbReference type="ARBA" id="ARBA00023136"/>
    </source>
</evidence>
<dbReference type="PANTHER" id="PTHR34597:SF1">
    <property type="entry name" value="HEME_HEMOPEXIN TRANSPORTER PROTEIN HUXB"/>
    <property type="match status" value="1"/>
</dbReference>
<evidence type="ECO:0000256" key="2">
    <source>
        <dbReference type="ARBA" id="ARBA00009055"/>
    </source>
</evidence>
<evidence type="ECO:0000256" key="4">
    <source>
        <dbReference type="ARBA" id="ARBA00022452"/>
    </source>
</evidence>
<dbReference type="GO" id="GO:0098046">
    <property type="term" value="C:type V protein secretion system complex"/>
    <property type="evidence" value="ECO:0007669"/>
    <property type="project" value="TreeGrafter"/>
</dbReference>
<keyword evidence="13" id="KW-1185">Reference proteome</keyword>
<keyword evidence="7" id="KW-0472">Membrane</keyword>
<dbReference type="Proteomes" id="UP000199648">
    <property type="component" value="Unassembled WGS sequence"/>
</dbReference>
<keyword evidence="6" id="KW-0653">Protein transport</keyword>
<comment type="similarity">
    <text evidence="2">Belongs to the TPS (TC 1.B.20) family.</text>
</comment>
<feature type="domain" description="POTRA" evidence="11">
    <location>
        <begin position="69"/>
        <end position="144"/>
    </location>
</feature>
<feature type="compositionally biased region" description="Low complexity" evidence="9">
    <location>
        <begin position="38"/>
        <end position="50"/>
    </location>
</feature>
<evidence type="ECO:0000259" key="11">
    <source>
        <dbReference type="PROSITE" id="PS51779"/>
    </source>
</evidence>
<dbReference type="GO" id="GO:0008320">
    <property type="term" value="F:protein transmembrane transporter activity"/>
    <property type="evidence" value="ECO:0007669"/>
    <property type="project" value="TreeGrafter"/>
</dbReference>
<gene>
    <name evidence="12" type="ORF">SAMN03097708_01278</name>
</gene>
<dbReference type="GO" id="GO:0046819">
    <property type="term" value="P:protein secretion by the type V secretion system"/>
    <property type="evidence" value="ECO:0007669"/>
    <property type="project" value="TreeGrafter"/>
</dbReference>
<keyword evidence="8" id="KW-0998">Cell outer membrane</keyword>
<keyword evidence="3" id="KW-0813">Transport</keyword>
<dbReference type="Pfam" id="PF08479">
    <property type="entry name" value="POTRA_2"/>
    <property type="match status" value="1"/>
</dbReference>
<keyword evidence="5" id="KW-0812">Transmembrane</keyword>
<dbReference type="InterPro" id="IPR005565">
    <property type="entry name" value="Hemolysn_activator_HlyB_C"/>
</dbReference>
<dbReference type="InterPro" id="IPR034746">
    <property type="entry name" value="POTRA"/>
</dbReference>
<sequence length="543" mass="59374">MVPARFTALLLGFLLLGIPVWAAAQTPTPGVVQETLRPGTTPPATEAPLPELDPPSAPGPAAPDDERRIPIQRFTFSGNTRHSDEELREVVAEMEGRELTLREIYQVADRLTDFYQKEGYSLTTVTVPAQRMRDGILRLEVVEGRVGELVLRDNQLYSDAFLKRRLQRVAPGSIVRFSDLEREILLLNDLPGLVARSVMQPGDDYGTTDLHLTMEENRFAGLATFDNHGREVVGKWRAGADFYINSPLGIGDRLNVGYTHTESNLLWQGRIGYGLPLSVNGSRLNLSYSRAEYDVGGEFSELEIEGISETARVQVVLPQIRSRRTNLNWVIGGARIKGRSDLEDVPLSDDAVRFVEAGFDFSYLHADGASSNLSAMLATNFDSNSDGLDNEALPPRLELRGGYEHSWSGGWSLLVRGEAVLSDDVMPDSNKYAIGGPASVRGFVSSRQRGDRGGTASLELRRFIKLVFASLQARSFVDVGTVRRQATPDVPSSSDSLAGAGLGLAALFGEGYVIDLQWAAPIDGKDSGEGRNSQFWVSLSASF</sequence>
<dbReference type="STRING" id="415747.SAMN03097708_01278"/>
<feature type="chain" id="PRO_5011654584" evidence="10">
    <location>
        <begin position="23"/>
        <end position="543"/>
    </location>
</feature>
<name>A0A1G5Q3E3_9GAMM</name>